<proteinExistence type="predicted"/>
<keyword evidence="2" id="KW-1185">Reference proteome</keyword>
<sequence>MSPRCAKLSHMRINTRIRIDKKQALTSGSPGRGQSLTTPATPLLPQQGHAYGLPPVLTFSALGFSWDHSHYEITRKTVSGYQGGVDVLRAVQCITCSTTVQYYSITCIAKHAAINLNLSIVLIVSKTELTVQTRCYDVFIMVINHVIALINMILKRIIKYFACLRPHCVCISYVI</sequence>
<dbReference type="AlphaFoldDB" id="A0A1A9UZN5"/>
<accession>A0A1A9UZN5</accession>
<dbReference type="Proteomes" id="UP000078200">
    <property type="component" value="Unassembled WGS sequence"/>
</dbReference>
<organism evidence="1 2">
    <name type="scientific">Glossina austeni</name>
    <name type="common">Savannah tsetse fly</name>
    <dbReference type="NCBI Taxonomy" id="7395"/>
    <lineage>
        <taxon>Eukaryota</taxon>
        <taxon>Metazoa</taxon>
        <taxon>Ecdysozoa</taxon>
        <taxon>Arthropoda</taxon>
        <taxon>Hexapoda</taxon>
        <taxon>Insecta</taxon>
        <taxon>Pterygota</taxon>
        <taxon>Neoptera</taxon>
        <taxon>Endopterygota</taxon>
        <taxon>Diptera</taxon>
        <taxon>Brachycera</taxon>
        <taxon>Muscomorpha</taxon>
        <taxon>Hippoboscoidea</taxon>
        <taxon>Glossinidae</taxon>
        <taxon>Glossina</taxon>
    </lineage>
</organism>
<dbReference type="VEuPathDB" id="VectorBase:GAUT020986"/>
<protein>
    <submittedName>
        <fullName evidence="1">Uncharacterized protein</fullName>
    </submittedName>
</protein>
<reference evidence="1" key="1">
    <citation type="submission" date="2020-05" db="UniProtKB">
        <authorList>
            <consortium name="EnsemblMetazoa"/>
        </authorList>
    </citation>
    <scope>IDENTIFICATION</scope>
    <source>
        <strain evidence="1">TTRI</strain>
    </source>
</reference>
<dbReference type="EnsemblMetazoa" id="GAUT020986-RA">
    <property type="protein sequence ID" value="GAUT020986-PA"/>
    <property type="gene ID" value="GAUT020986"/>
</dbReference>
<evidence type="ECO:0000313" key="2">
    <source>
        <dbReference type="Proteomes" id="UP000078200"/>
    </source>
</evidence>
<name>A0A1A9UZN5_GLOAU</name>
<evidence type="ECO:0000313" key="1">
    <source>
        <dbReference type="EnsemblMetazoa" id="GAUT020986-PA"/>
    </source>
</evidence>